<dbReference type="GO" id="GO:0005261">
    <property type="term" value="F:monoatomic cation channel activity"/>
    <property type="evidence" value="ECO:0007669"/>
    <property type="project" value="TreeGrafter"/>
</dbReference>
<evidence type="ECO:0000313" key="3">
    <source>
        <dbReference type="EMBL" id="KAK2721356.1"/>
    </source>
</evidence>
<dbReference type="PANTHER" id="PTHR31781">
    <property type="entry name" value="UNC80"/>
    <property type="match status" value="1"/>
</dbReference>
<dbReference type="PROSITE" id="PS50835">
    <property type="entry name" value="IG_LIKE"/>
    <property type="match status" value="1"/>
</dbReference>
<dbReference type="InterPro" id="IPR031542">
    <property type="entry name" value="UNC80_N"/>
</dbReference>
<sequence>MIPIHHELKEACKSIEKVLVQNIQFGLSPSLTEAIQGIPRWKLIQAAIPHIILCTAQLLNEKKEISLQNVGTAASKLLYTLHWALLDAGEECAETDKYGEMKRETLVFPVATLELFIFLFAPLRHLLRDSDLQNFRLENGLKLWPLLWKKRHPNSQCFVQPVRMQGGAQLVHKRNKKKSEKKLEDGETHLTGCKKQAQVTISKDLHDSIAEETSSVEDEHVVIFRLTSSPESELGRSSSIYKARTNMFRPRQSDPSKTLSASKLKDTSGSQPTLGCSSAAIDGNFEESPLADINLASFLDVAIIRCLFNPTWNAEGIVWGLDFLAERLKDILQERRKHVRVRKRSSSLPVPDIRISDCPNKENTQTGSDGQGTIQVPDEGSYSCNTPTNYSPSGNELAQAQTKELNKVKRRSSSSRRKATESRSNVGLLSSRPVTICATECLSLAASSEDLSTSLGRRLSKGKSMPSLSNILDELAARFMGHDESKRESGKALTNLTGNASGVQPIITVTDLSGSAYSLNQDSANKGIPIYGKNQFHRGRSMTEPNISAASVDEFFESPGVTCYITRDGGINLLVLLQGLLVISRRSDICCDKICETLLVLVEMIVDLGLLRDTVELTELAEKLPNFNNSQKPIKDDHKEKWIMTLEVILRILSNAGCPYECDETRQQNCCEHVRQHATHILTRLHKQESTTFVEAMQLLSLKRLNMNILMKSLHSFSGFCMEQACLLSPPFYKRSSRVSSDGGNPNMSSNTLIGGIRPIESIVIQAIFRTLISRFVSEQAQLKSQESSVLYEQVRQFLAYVRDTHAKVFREVALSGLIDTTKDLKRAKSTT</sequence>
<dbReference type="Proteomes" id="UP001187531">
    <property type="component" value="Unassembled WGS sequence"/>
</dbReference>
<reference evidence="3" key="1">
    <citation type="submission" date="2023-07" db="EMBL/GenBank/DDBJ databases">
        <title>Chromosome-level genome assembly of Artemia franciscana.</title>
        <authorList>
            <person name="Jo E."/>
        </authorList>
    </citation>
    <scope>NUCLEOTIDE SEQUENCE</scope>
    <source>
        <tissue evidence="3">Whole body</tissue>
    </source>
</reference>
<dbReference type="AlphaFoldDB" id="A0AA88I7L3"/>
<keyword evidence="4" id="KW-1185">Reference proteome</keyword>
<evidence type="ECO:0000313" key="4">
    <source>
        <dbReference type="Proteomes" id="UP001187531"/>
    </source>
</evidence>
<protein>
    <recommendedName>
        <fullName evidence="2">Ig-like domain-containing protein</fullName>
    </recommendedName>
</protein>
<gene>
    <name evidence="3" type="ORF">QYM36_003586</name>
</gene>
<evidence type="ECO:0000259" key="2">
    <source>
        <dbReference type="PROSITE" id="PS50835"/>
    </source>
</evidence>
<dbReference type="GO" id="GO:0055080">
    <property type="term" value="P:monoatomic cation homeostasis"/>
    <property type="evidence" value="ECO:0007669"/>
    <property type="project" value="TreeGrafter"/>
</dbReference>
<dbReference type="PANTHER" id="PTHR31781:SF1">
    <property type="entry name" value="PROTEIN UNC-80 HOMOLOG"/>
    <property type="match status" value="1"/>
</dbReference>
<feature type="compositionally biased region" description="Polar residues" evidence="1">
    <location>
        <begin position="382"/>
        <end position="403"/>
    </location>
</feature>
<evidence type="ECO:0000256" key="1">
    <source>
        <dbReference type="SAM" id="MobiDB-lite"/>
    </source>
</evidence>
<dbReference type="GO" id="GO:0030424">
    <property type="term" value="C:axon"/>
    <property type="evidence" value="ECO:0007669"/>
    <property type="project" value="TreeGrafter"/>
</dbReference>
<comment type="caution">
    <text evidence="3">The sequence shown here is derived from an EMBL/GenBank/DDBJ whole genome shotgun (WGS) entry which is preliminary data.</text>
</comment>
<dbReference type="GO" id="GO:0034703">
    <property type="term" value="C:cation channel complex"/>
    <property type="evidence" value="ECO:0007669"/>
    <property type="project" value="TreeGrafter"/>
</dbReference>
<proteinExistence type="predicted"/>
<feature type="compositionally biased region" description="Basic residues" evidence="1">
    <location>
        <begin position="408"/>
        <end position="417"/>
    </location>
</feature>
<organism evidence="3 4">
    <name type="scientific">Artemia franciscana</name>
    <name type="common">Brine shrimp</name>
    <name type="synonym">Artemia sanfranciscana</name>
    <dbReference type="NCBI Taxonomy" id="6661"/>
    <lineage>
        <taxon>Eukaryota</taxon>
        <taxon>Metazoa</taxon>
        <taxon>Ecdysozoa</taxon>
        <taxon>Arthropoda</taxon>
        <taxon>Crustacea</taxon>
        <taxon>Branchiopoda</taxon>
        <taxon>Anostraca</taxon>
        <taxon>Artemiidae</taxon>
        <taxon>Artemia</taxon>
    </lineage>
</organism>
<name>A0AA88I7L3_ARTSF</name>
<feature type="non-terminal residue" evidence="3">
    <location>
        <position position="832"/>
    </location>
</feature>
<feature type="compositionally biased region" description="Polar residues" evidence="1">
    <location>
        <begin position="253"/>
        <end position="273"/>
    </location>
</feature>
<feature type="domain" description="Ig-like" evidence="2">
    <location>
        <begin position="255"/>
        <end position="406"/>
    </location>
</feature>
<dbReference type="EMBL" id="JAVRJZ010000006">
    <property type="protein sequence ID" value="KAK2721356.1"/>
    <property type="molecule type" value="Genomic_DNA"/>
</dbReference>
<feature type="compositionally biased region" description="Polar residues" evidence="1">
    <location>
        <begin position="361"/>
        <end position="374"/>
    </location>
</feature>
<feature type="region of interest" description="Disordered" evidence="1">
    <location>
        <begin position="340"/>
        <end position="426"/>
    </location>
</feature>
<accession>A0AA88I7L3</accession>
<dbReference type="Pfam" id="PF15778">
    <property type="entry name" value="UNC80_N"/>
    <property type="match status" value="1"/>
</dbReference>
<dbReference type="InterPro" id="IPR007110">
    <property type="entry name" value="Ig-like_dom"/>
</dbReference>
<feature type="region of interest" description="Disordered" evidence="1">
    <location>
        <begin position="244"/>
        <end position="273"/>
    </location>
</feature>